<gene>
    <name evidence="4" type="ORF">LZ495_40330</name>
</gene>
<keyword evidence="5" id="KW-1185">Reference proteome</keyword>
<dbReference type="GO" id="GO:0043856">
    <property type="term" value="F:anti-sigma factor antagonist activity"/>
    <property type="evidence" value="ECO:0007669"/>
    <property type="project" value="InterPro"/>
</dbReference>
<accession>A0AA41Q8K9</accession>
<name>A0AA41Q8K9_9ACTN</name>
<proteinExistence type="inferred from homology"/>
<sequence length="117" mass="12039">MTAPKDPGGTPGDAVDADWTVVAADGDIDFYSAEEFGAKLDAVAGDGARHIVVDMSTAGFLDSSGLRVLLHTARELRESGGMLRLAAAPEQTLRVIDLAQVGPLLPTFEDVATAAGS</sequence>
<feature type="domain" description="STAS" evidence="3">
    <location>
        <begin position="21"/>
        <end position="117"/>
    </location>
</feature>
<dbReference type="CDD" id="cd07043">
    <property type="entry name" value="STAS_anti-anti-sigma_factors"/>
    <property type="match status" value="1"/>
</dbReference>
<comment type="similarity">
    <text evidence="1 2">Belongs to the anti-sigma-factor antagonist family.</text>
</comment>
<dbReference type="PANTHER" id="PTHR33495:SF2">
    <property type="entry name" value="ANTI-SIGMA FACTOR ANTAGONIST TM_1081-RELATED"/>
    <property type="match status" value="1"/>
</dbReference>
<dbReference type="NCBIfam" id="TIGR00377">
    <property type="entry name" value="ant_ant_sig"/>
    <property type="match status" value="1"/>
</dbReference>
<dbReference type="InterPro" id="IPR002645">
    <property type="entry name" value="STAS_dom"/>
</dbReference>
<dbReference type="AlphaFoldDB" id="A0AA41Q8K9"/>
<dbReference type="InterPro" id="IPR036513">
    <property type="entry name" value="STAS_dom_sf"/>
</dbReference>
<dbReference type="Pfam" id="PF01740">
    <property type="entry name" value="STAS"/>
    <property type="match status" value="1"/>
</dbReference>
<evidence type="ECO:0000313" key="5">
    <source>
        <dbReference type="Proteomes" id="UP001165378"/>
    </source>
</evidence>
<dbReference type="SUPFAM" id="SSF52091">
    <property type="entry name" value="SpoIIaa-like"/>
    <property type="match status" value="1"/>
</dbReference>
<dbReference type="Proteomes" id="UP001165378">
    <property type="component" value="Unassembled WGS sequence"/>
</dbReference>
<dbReference type="EMBL" id="JAKFHA010000049">
    <property type="protein sequence ID" value="MCF2533438.1"/>
    <property type="molecule type" value="Genomic_DNA"/>
</dbReference>
<evidence type="ECO:0000313" key="4">
    <source>
        <dbReference type="EMBL" id="MCF2533438.1"/>
    </source>
</evidence>
<dbReference type="InterPro" id="IPR003658">
    <property type="entry name" value="Anti-sigma_ant"/>
</dbReference>
<comment type="caution">
    <text evidence="4">The sequence shown here is derived from an EMBL/GenBank/DDBJ whole genome shotgun (WGS) entry which is preliminary data.</text>
</comment>
<evidence type="ECO:0000259" key="3">
    <source>
        <dbReference type="PROSITE" id="PS50801"/>
    </source>
</evidence>
<reference evidence="4" key="1">
    <citation type="submission" date="2022-01" db="EMBL/GenBank/DDBJ databases">
        <title>Genome-Based Taxonomic Classification of the Phylum Actinobacteria.</title>
        <authorList>
            <person name="Gao Y."/>
        </authorList>
    </citation>
    <scope>NUCLEOTIDE SEQUENCE</scope>
    <source>
        <strain evidence="4">KLBMP 8922</strain>
    </source>
</reference>
<dbReference type="Gene3D" id="3.30.750.24">
    <property type="entry name" value="STAS domain"/>
    <property type="match status" value="1"/>
</dbReference>
<evidence type="ECO:0000256" key="1">
    <source>
        <dbReference type="ARBA" id="ARBA00009013"/>
    </source>
</evidence>
<protein>
    <recommendedName>
        <fullName evidence="2">Anti-sigma factor antagonist</fullName>
    </recommendedName>
</protein>
<evidence type="ECO:0000256" key="2">
    <source>
        <dbReference type="RuleBase" id="RU003749"/>
    </source>
</evidence>
<dbReference type="PROSITE" id="PS50801">
    <property type="entry name" value="STAS"/>
    <property type="match status" value="1"/>
</dbReference>
<dbReference type="RefSeq" id="WP_235058212.1">
    <property type="nucleotide sequence ID" value="NZ_JAKFHA010000049.1"/>
</dbReference>
<organism evidence="4 5">
    <name type="scientific">Yinghuangia soli</name>
    <dbReference type="NCBI Taxonomy" id="2908204"/>
    <lineage>
        <taxon>Bacteria</taxon>
        <taxon>Bacillati</taxon>
        <taxon>Actinomycetota</taxon>
        <taxon>Actinomycetes</taxon>
        <taxon>Kitasatosporales</taxon>
        <taxon>Streptomycetaceae</taxon>
        <taxon>Yinghuangia</taxon>
    </lineage>
</organism>
<dbReference type="PANTHER" id="PTHR33495">
    <property type="entry name" value="ANTI-SIGMA FACTOR ANTAGONIST TM_1081-RELATED-RELATED"/>
    <property type="match status" value="1"/>
</dbReference>